<gene>
    <name evidence="1" type="ORF">UY76_C0035G0005</name>
</gene>
<dbReference type="Proteomes" id="UP000034054">
    <property type="component" value="Unassembled WGS sequence"/>
</dbReference>
<organism evidence="1 2">
    <name type="scientific">Candidatus Uhrbacteria bacterium GW2011_GWA2_52_8d</name>
    <dbReference type="NCBI Taxonomy" id="1618979"/>
    <lineage>
        <taxon>Bacteria</taxon>
        <taxon>Candidatus Uhriibacteriota</taxon>
    </lineage>
</organism>
<reference evidence="1 2" key="1">
    <citation type="journal article" date="2015" name="Nature">
        <title>rRNA introns, odd ribosomes, and small enigmatic genomes across a large radiation of phyla.</title>
        <authorList>
            <person name="Brown C.T."/>
            <person name="Hug L.A."/>
            <person name="Thomas B.C."/>
            <person name="Sharon I."/>
            <person name="Castelle C.J."/>
            <person name="Singh A."/>
            <person name="Wilkins M.J."/>
            <person name="Williams K.H."/>
            <person name="Banfield J.F."/>
        </authorList>
    </citation>
    <scope>NUCLEOTIDE SEQUENCE [LARGE SCALE GENOMIC DNA]</scope>
</reference>
<name>A0A0G1XMT6_9BACT</name>
<proteinExistence type="predicted"/>
<accession>A0A0G1XMT6</accession>
<dbReference type="AlphaFoldDB" id="A0A0G1XMT6"/>
<protein>
    <submittedName>
        <fullName evidence="1">Uncharacterized protein</fullName>
    </submittedName>
</protein>
<sequence>MEPLFDKPLCELREAFVRARFAEDNIFGRPDIEEWLEDLRRKEDPDVGLTGVGRYEKLIVQHADHQLGEHYLPRYATPVTDEEEVMRCANLAQPHFCHLVLAAVRGGGELYRNARDRPVVFISNNAFVAVPYEGIRAFSDQEFLGVVFAEWKLGGSKAAGARDFICNALSRAIATARQGAERDFDEACAVSADGTKIVHAKYVFVAKGRVPTHGTLFDAHTFAMHKIRCPKILPHESIDRSTLEQIDMDPRKLTLDLYLGYMLRHWSFYQMGGDWMGGGGALLVNDRKCGNILPPNKTILFVNEQYCPSPLPEGGREIRV</sequence>
<comment type="caution">
    <text evidence="1">The sequence shown here is derived from an EMBL/GenBank/DDBJ whole genome shotgun (WGS) entry which is preliminary data.</text>
</comment>
<dbReference type="EMBL" id="LCRH01000035">
    <property type="protein sequence ID" value="KKW32241.1"/>
    <property type="molecule type" value="Genomic_DNA"/>
</dbReference>
<evidence type="ECO:0000313" key="2">
    <source>
        <dbReference type="Proteomes" id="UP000034054"/>
    </source>
</evidence>
<evidence type="ECO:0000313" key="1">
    <source>
        <dbReference type="EMBL" id="KKW32241.1"/>
    </source>
</evidence>